<dbReference type="Gene3D" id="3.90.550.50">
    <property type="match status" value="1"/>
</dbReference>
<feature type="signal peptide" evidence="8">
    <location>
        <begin position="1"/>
        <end position="17"/>
    </location>
</feature>
<dbReference type="InterPro" id="IPR003378">
    <property type="entry name" value="Fringe-like_glycosylTrfase"/>
</dbReference>
<dbReference type="AlphaFoldDB" id="A0A3Q2YXL6"/>
<evidence type="ECO:0000256" key="4">
    <source>
        <dbReference type="ARBA" id="ARBA00022692"/>
    </source>
</evidence>
<keyword evidence="3" id="KW-0808">Transferase</keyword>
<evidence type="ECO:0000313" key="11">
    <source>
        <dbReference type="Proteomes" id="UP000264820"/>
    </source>
</evidence>
<dbReference type="GeneTree" id="ENSGT00940000158717"/>
<evidence type="ECO:0000256" key="1">
    <source>
        <dbReference type="ARBA" id="ARBA00004606"/>
    </source>
</evidence>
<reference evidence="10" key="1">
    <citation type="submission" date="2025-08" db="UniProtKB">
        <authorList>
            <consortium name="Ensembl"/>
        </authorList>
    </citation>
    <scope>IDENTIFICATION</scope>
</reference>
<keyword evidence="4" id="KW-0812">Transmembrane</keyword>
<evidence type="ECO:0000259" key="9">
    <source>
        <dbReference type="Pfam" id="PF02434"/>
    </source>
</evidence>
<dbReference type="Ensembl" id="ENSHCOT00000014676.1">
    <property type="protein sequence ID" value="ENSHCOP00000022934.1"/>
    <property type="gene ID" value="ENSHCOG00000011268.1"/>
</dbReference>
<keyword evidence="2" id="KW-0328">Glycosyltransferase</keyword>
<evidence type="ECO:0000256" key="8">
    <source>
        <dbReference type="SAM" id="SignalP"/>
    </source>
</evidence>
<accession>A0A3Q2YXL6</accession>
<evidence type="ECO:0000313" key="10">
    <source>
        <dbReference type="Ensembl" id="ENSHCOP00000022934.1"/>
    </source>
</evidence>
<dbReference type="GO" id="GO:0016757">
    <property type="term" value="F:glycosyltransferase activity"/>
    <property type="evidence" value="ECO:0007669"/>
    <property type="project" value="UniProtKB-KW"/>
</dbReference>
<keyword evidence="5" id="KW-0735">Signal-anchor</keyword>
<evidence type="ECO:0000256" key="7">
    <source>
        <dbReference type="ARBA" id="ARBA00023136"/>
    </source>
</evidence>
<dbReference type="GO" id="GO:0016020">
    <property type="term" value="C:membrane"/>
    <property type="evidence" value="ECO:0007669"/>
    <property type="project" value="UniProtKB-SubCell"/>
</dbReference>
<protein>
    <submittedName>
        <fullName evidence="10">Beta-1,3-N-acetylglucosaminyltransferase lunatic fringe-like</fullName>
    </submittedName>
</protein>
<dbReference type="Pfam" id="PF02434">
    <property type="entry name" value="Fringe"/>
    <property type="match status" value="1"/>
</dbReference>
<keyword evidence="7" id="KW-0472">Membrane</keyword>
<evidence type="ECO:0000256" key="2">
    <source>
        <dbReference type="ARBA" id="ARBA00022676"/>
    </source>
</evidence>
<feature type="domain" description="Fringe-like glycosyltransferase" evidence="9">
    <location>
        <begin position="32"/>
        <end position="63"/>
    </location>
</feature>
<comment type="subcellular location">
    <subcellularLocation>
        <location evidence="1">Membrane</location>
        <topology evidence="1">Single-pass type II membrane protein</topology>
    </subcellularLocation>
</comment>
<keyword evidence="8" id="KW-0732">Signal</keyword>
<keyword evidence="11" id="KW-1185">Reference proteome</keyword>
<evidence type="ECO:0000256" key="6">
    <source>
        <dbReference type="ARBA" id="ARBA00022989"/>
    </source>
</evidence>
<keyword evidence="6" id="KW-1133">Transmembrane helix</keyword>
<feature type="chain" id="PRO_5018645225" evidence="8">
    <location>
        <begin position="18"/>
        <end position="133"/>
    </location>
</feature>
<organism evidence="10 11">
    <name type="scientific">Hippocampus comes</name>
    <name type="common">Tiger tail seahorse</name>
    <dbReference type="NCBI Taxonomy" id="109280"/>
    <lineage>
        <taxon>Eukaryota</taxon>
        <taxon>Metazoa</taxon>
        <taxon>Chordata</taxon>
        <taxon>Craniata</taxon>
        <taxon>Vertebrata</taxon>
        <taxon>Euteleostomi</taxon>
        <taxon>Actinopterygii</taxon>
        <taxon>Neopterygii</taxon>
        <taxon>Teleostei</taxon>
        <taxon>Neoteleostei</taxon>
        <taxon>Acanthomorphata</taxon>
        <taxon>Syngnathiaria</taxon>
        <taxon>Syngnathiformes</taxon>
        <taxon>Syngnathoidei</taxon>
        <taxon>Syngnathidae</taxon>
        <taxon>Hippocampus</taxon>
    </lineage>
</organism>
<evidence type="ECO:0000256" key="3">
    <source>
        <dbReference type="ARBA" id="ARBA00022679"/>
    </source>
</evidence>
<reference evidence="10" key="2">
    <citation type="submission" date="2025-09" db="UniProtKB">
        <authorList>
            <consortium name="Ensembl"/>
        </authorList>
    </citation>
    <scope>IDENTIFICATION</scope>
</reference>
<dbReference type="Proteomes" id="UP000264820">
    <property type="component" value="Unplaced"/>
</dbReference>
<sequence>FLLCLFVLLLRKRRAVGRPAPSGAPPKPAELLTADDVFVSVKTTSKYHRGRLELLLDTWIANDFTHWFSPTVRKLTSVAQICCWTIQSAPKTECWRVGGHGAPMLAAFRNEWEGSTLRLSEPTRSQSRAQASE</sequence>
<proteinExistence type="predicted"/>
<name>A0A3Q2YXL6_HIPCM</name>
<evidence type="ECO:0000256" key="5">
    <source>
        <dbReference type="ARBA" id="ARBA00022968"/>
    </source>
</evidence>